<dbReference type="Gene3D" id="3.30.1370.110">
    <property type="match status" value="1"/>
</dbReference>
<dbReference type="RefSeq" id="WP_013071289.1">
    <property type="nucleotide sequence ID" value="NZ_CAJXAW010000070.1"/>
</dbReference>
<reference evidence="2 3" key="1">
    <citation type="journal article" date="2018" name="Nat. Biotechnol.">
        <title>A standardized bacterial taxonomy based on genome phylogeny substantially revises the tree of life.</title>
        <authorList>
            <person name="Parks D.H."/>
            <person name="Chuvochina M."/>
            <person name="Waite D.W."/>
            <person name="Rinke C."/>
            <person name="Skarshewski A."/>
            <person name="Chaumeil P.A."/>
            <person name="Hugenholtz P."/>
        </authorList>
    </citation>
    <scope>NUCLEOTIDE SEQUENCE [LARGE SCALE GENOMIC DNA]</scope>
    <source>
        <strain evidence="2">UBA9359</strain>
    </source>
</reference>
<dbReference type="Pfam" id="PF01713">
    <property type="entry name" value="Smr"/>
    <property type="match status" value="1"/>
</dbReference>
<evidence type="ECO:0000259" key="1">
    <source>
        <dbReference type="Pfam" id="PF01713"/>
    </source>
</evidence>
<evidence type="ECO:0000313" key="3">
    <source>
        <dbReference type="Proteomes" id="UP000264330"/>
    </source>
</evidence>
<feature type="domain" description="Smr" evidence="1">
    <location>
        <begin position="122"/>
        <end position="179"/>
    </location>
</feature>
<comment type="caution">
    <text evidence="2">The sequence shown here is derived from an EMBL/GenBank/DDBJ whole genome shotgun (WGS) entry which is preliminary data.</text>
</comment>
<dbReference type="AlphaFoldDB" id="A0A3D5IZX0"/>
<dbReference type="Proteomes" id="UP000264330">
    <property type="component" value="Unassembled WGS sequence"/>
</dbReference>
<dbReference type="EMBL" id="DPMF01000223">
    <property type="protein sequence ID" value="HCV81244.1"/>
    <property type="molecule type" value="Genomic_DNA"/>
</dbReference>
<dbReference type="InterPro" id="IPR036063">
    <property type="entry name" value="Smr_dom_sf"/>
</dbReference>
<protein>
    <submittedName>
        <fullName evidence="2">DNA mismatch repair protein MutS</fullName>
    </submittedName>
</protein>
<name>A0A3D5IZX0_9FLAO</name>
<accession>A0A3D5IZX0</accession>
<gene>
    <name evidence="2" type="ORF">DGQ38_09360</name>
</gene>
<dbReference type="OMA" id="RHIEFAI"/>
<sequence>MEFRIGDIVQVIDDDIEGEIIEILDSNIWIETSDGFSMKFQLKDLVKIEKETEPLLIVEKETIAEALQEKEHFRKNRKRTFSKKKEKQAPPMEVDLHIEKLVPYLKGLSNHDILTKQIDTARGQLEFAIRKRIQKIVFIHGVGEGVLKAELEYLFSRYDNVKFYDADYQRYGLGATEVYIFQNS</sequence>
<evidence type="ECO:0000313" key="2">
    <source>
        <dbReference type="EMBL" id="HCV81244.1"/>
    </source>
</evidence>
<dbReference type="InterPro" id="IPR002625">
    <property type="entry name" value="Smr_dom"/>
</dbReference>
<proteinExistence type="predicted"/>
<organism evidence="2 3">
    <name type="scientific">Zunongwangia profunda</name>
    <dbReference type="NCBI Taxonomy" id="398743"/>
    <lineage>
        <taxon>Bacteria</taxon>
        <taxon>Pseudomonadati</taxon>
        <taxon>Bacteroidota</taxon>
        <taxon>Flavobacteriia</taxon>
        <taxon>Flavobacteriales</taxon>
        <taxon>Flavobacteriaceae</taxon>
        <taxon>Zunongwangia</taxon>
    </lineage>
</organism>